<dbReference type="Gene3D" id="3.30.200.20">
    <property type="entry name" value="Phosphorylase Kinase, domain 1"/>
    <property type="match status" value="1"/>
</dbReference>
<evidence type="ECO:0000313" key="11">
    <source>
        <dbReference type="EMBL" id="OCT67202.1"/>
    </source>
</evidence>
<dbReference type="Gene3D" id="1.10.287.160">
    <property type="entry name" value="HR1 repeat"/>
    <property type="match status" value="1"/>
</dbReference>
<dbReference type="SMART" id="SM00220">
    <property type="entry name" value="S_TKc"/>
    <property type="match status" value="1"/>
</dbReference>
<dbReference type="InterPro" id="IPR011009">
    <property type="entry name" value="Kinase-like_dom_sf"/>
</dbReference>
<dbReference type="PROSITE" id="PS50011">
    <property type="entry name" value="PROTEIN_KINASE_DOM"/>
    <property type="match status" value="1"/>
</dbReference>
<dbReference type="InterPro" id="IPR008271">
    <property type="entry name" value="Ser/Thr_kinase_AS"/>
</dbReference>
<keyword evidence="3" id="KW-0808">Transferase</keyword>
<feature type="compositionally biased region" description="Acidic residues" evidence="8">
    <location>
        <begin position="152"/>
        <end position="164"/>
    </location>
</feature>
<accession>A0A974H710</accession>
<dbReference type="EMBL" id="CM004480">
    <property type="protein sequence ID" value="OCT67202.1"/>
    <property type="molecule type" value="Genomic_DNA"/>
</dbReference>
<feature type="compositionally biased region" description="Acidic residues" evidence="8">
    <location>
        <begin position="203"/>
        <end position="217"/>
    </location>
</feature>
<dbReference type="SMART" id="SM00133">
    <property type="entry name" value="S_TK_X"/>
    <property type="match status" value="1"/>
</dbReference>
<evidence type="ECO:0000259" key="9">
    <source>
        <dbReference type="PROSITE" id="PS50011"/>
    </source>
</evidence>
<dbReference type="AlphaFoldDB" id="A0A974H710"/>
<evidence type="ECO:0000256" key="4">
    <source>
        <dbReference type="ARBA" id="ARBA00022741"/>
    </source>
</evidence>
<dbReference type="InterPro" id="IPR017892">
    <property type="entry name" value="Pkinase_C"/>
</dbReference>
<feature type="domain" description="Protein kinase" evidence="9">
    <location>
        <begin position="260"/>
        <end position="518"/>
    </location>
</feature>
<dbReference type="Pfam" id="PF00433">
    <property type="entry name" value="Pkinase_C"/>
    <property type="match status" value="1"/>
</dbReference>
<sequence length="585" mass="65505">MDAKLCNILHRHRHTETVAINQSFDACEPWVSISLSGIKQELLRDIQNKIRIAAAAEKLYRVTKDRQTKAQVKMRKSSEKKVKALYSALLKLNEEIALREAENAPDTVPETTATTTDISLNIPAREVTAPEVQVISDPASEASQHQHHESSEEPVPETEQPSEEPSDRDLPAKHTNEEAEEGAEEAAEEAVVEEDPAQQQPEKEEESEVPENDEDSSETSQGPHPGDYSPIPEDSQAEEVTLEAESTQELQFTSFTAKDFRRIKVLGRGSFGKVLLVEYLPASIYCAIKVLKKDNIDSTDDIEHILAEKQIGQLVNPHSFIVDLYATFSTKNQLFFIMEFVAGGSLRTHLMRSKRFDLERAKFYAACITLGLEGIHTKNVIHRDLKPGNLLVDQDGYIKIADFGMGKTGIGYGDRTNTMVGSPAYMVPEVVMEEDYTRAVDWWALGVIVYEMLLGTKPFTGYDRDFLYDCIVEDEPHYPSTLDPEALSFISELLKKNPEERLGSTPGNAADVAEHPFFNGIVWDDIIERTAIAPYIPCLNGPEDVEYFDDEFTNLSVNLTQPKGPPAEMASQIDEAFHDFEYAAF</sequence>
<evidence type="ECO:0000256" key="8">
    <source>
        <dbReference type="SAM" id="MobiDB-lite"/>
    </source>
</evidence>
<feature type="compositionally biased region" description="Low complexity" evidence="8">
    <location>
        <begin position="104"/>
        <end position="117"/>
    </location>
</feature>
<dbReference type="PANTHER" id="PTHR24351">
    <property type="entry name" value="RIBOSOMAL PROTEIN S6 KINASE"/>
    <property type="match status" value="1"/>
</dbReference>
<keyword evidence="1" id="KW-0723">Serine/threonine-protein kinase</keyword>
<keyword evidence="4 7" id="KW-0547">Nucleotide-binding</keyword>
<evidence type="ECO:0000256" key="7">
    <source>
        <dbReference type="PROSITE-ProRule" id="PRU10141"/>
    </source>
</evidence>
<dbReference type="InterPro" id="IPR017441">
    <property type="entry name" value="Protein_kinase_ATP_BS"/>
</dbReference>
<dbReference type="InterPro" id="IPR000961">
    <property type="entry name" value="AGC-kinase_C"/>
</dbReference>
<proteinExistence type="predicted"/>
<protein>
    <recommendedName>
        <fullName evidence="13">Protein kinase domain-containing protein</fullName>
    </recommendedName>
</protein>
<name>A0A974H710_XENLA</name>
<dbReference type="PROSITE" id="PS00108">
    <property type="entry name" value="PROTEIN_KINASE_ST"/>
    <property type="match status" value="1"/>
</dbReference>
<dbReference type="SUPFAM" id="SSF56112">
    <property type="entry name" value="Protein kinase-like (PK-like)"/>
    <property type="match status" value="1"/>
</dbReference>
<feature type="compositionally biased region" description="Basic and acidic residues" evidence="8">
    <location>
        <begin position="165"/>
        <end position="177"/>
    </location>
</feature>
<dbReference type="FunFam" id="1.10.510.10:FF:000210">
    <property type="entry name" value="Non-specific serine/threonine protein kinase"/>
    <property type="match status" value="1"/>
</dbReference>
<feature type="region of interest" description="Disordered" evidence="8">
    <location>
        <begin position="102"/>
        <end position="248"/>
    </location>
</feature>
<feature type="compositionally biased region" description="Acidic residues" evidence="8">
    <location>
        <begin position="178"/>
        <end position="196"/>
    </location>
</feature>
<evidence type="ECO:0000256" key="3">
    <source>
        <dbReference type="ARBA" id="ARBA00022679"/>
    </source>
</evidence>
<dbReference type="GO" id="GO:0004674">
    <property type="term" value="F:protein serine/threonine kinase activity"/>
    <property type="evidence" value="ECO:0007669"/>
    <property type="project" value="UniProtKB-KW"/>
</dbReference>
<evidence type="ECO:0000256" key="6">
    <source>
        <dbReference type="ARBA" id="ARBA00022840"/>
    </source>
</evidence>
<reference evidence="12" key="1">
    <citation type="journal article" date="2016" name="Nature">
        <title>Genome evolution in the allotetraploid frog Xenopus laevis.</title>
        <authorList>
            <person name="Session A.M."/>
            <person name="Uno Y."/>
            <person name="Kwon T."/>
            <person name="Chapman J.A."/>
            <person name="Toyoda A."/>
            <person name="Takahashi S."/>
            <person name="Fukui A."/>
            <person name="Hikosaka A."/>
            <person name="Suzuki A."/>
            <person name="Kondo M."/>
            <person name="van Heeringen S.J."/>
            <person name="Quigley I."/>
            <person name="Heinz S."/>
            <person name="Ogino H."/>
            <person name="Ochi H."/>
            <person name="Hellsten U."/>
            <person name="Lyons J.B."/>
            <person name="Simakov O."/>
            <person name="Putnam N."/>
            <person name="Stites J."/>
            <person name="Kuroki Y."/>
            <person name="Tanaka T."/>
            <person name="Michiue T."/>
            <person name="Watanabe M."/>
            <person name="Bogdanovic O."/>
            <person name="Lister R."/>
            <person name="Georgiou G."/>
            <person name="Paranjpe S.S."/>
            <person name="van Kruijsbergen I."/>
            <person name="Shu S."/>
            <person name="Carlson J."/>
            <person name="Kinoshita T."/>
            <person name="Ohta Y."/>
            <person name="Mawaribuchi S."/>
            <person name="Jenkins J."/>
            <person name="Grimwood J."/>
            <person name="Schmutz J."/>
            <person name="Mitros T."/>
            <person name="Mozaffari S.V."/>
            <person name="Suzuki Y."/>
            <person name="Haramoto Y."/>
            <person name="Yamamoto T.S."/>
            <person name="Takagi C."/>
            <person name="Heald R."/>
            <person name="Miller K."/>
            <person name="Haudenschild C."/>
            <person name="Kitzman J."/>
            <person name="Nakayama T."/>
            <person name="Izutsu Y."/>
            <person name="Robert J."/>
            <person name="Fortriede J."/>
            <person name="Burns K."/>
            <person name="Lotay V."/>
            <person name="Karimi K."/>
            <person name="Yasuoka Y."/>
            <person name="Dichmann D.S."/>
            <person name="Flajnik M.F."/>
            <person name="Houston D.W."/>
            <person name="Shendure J."/>
            <person name="DuPasquier L."/>
            <person name="Vize P.D."/>
            <person name="Zorn A.M."/>
            <person name="Ito M."/>
            <person name="Marcotte E.M."/>
            <person name="Wallingford J.B."/>
            <person name="Ito Y."/>
            <person name="Asashima M."/>
            <person name="Ueno N."/>
            <person name="Matsuda Y."/>
            <person name="Veenstra G.J."/>
            <person name="Fujiyama A."/>
            <person name="Harland R.M."/>
            <person name="Taira M."/>
            <person name="Rokhsar D.S."/>
        </authorList>
    </citation>
    <scope>NUCLEOTIDE SEQUENCE [LARGE SCALE GENOMIC DNA]</scope>
    <source>
        <strain evidence="12">J</strain>
    </source>
</reference>
<evidence type="ECO:0000256" key="2">
    <source>
        <dbReference type="ARBA" id="ARBA00022553"/>
    </source>
</evidence>
<evidence type="ECO:0000256" key="5">
    <source>
        <dbReference type="ARBA" id="ARBA00022777"/>
    </source>
</evidence>
<feature type="binding site" evidence="7">
    <location>
        <position position="289"/>
    </location>
    <ligand>
        <name>ATP</name>
        <dbReference type="ChEBI" id="CHEBI:30616"/>
    </ligand>
</feature>
<dbReference type="OMA" id="TDQEAQG"/>
<dbReference type="Proteomes" id="UP000694892">
    <property type="component" value="Chromosome 8L"/>
</dbReference>
<dbReference type="PROSITE" id="PS00107">
    <property type="entry name" value="PROTEIN_KINASE_ATP"/>
    <property type="match status" value="1"/>
</dbReference>
<keyword evidence="6 7" id="KW-0067">ATP-binding</keyword>
<evidence type="ECO:0000259" key="10">
    <source>
        <dbReference type="PROSITE" id="PS51285"/>
    </source>
</evidence>
<dbReference type="PROSITE" id="PS51285">
    <property type="entry name" value="AGC_KINASE_CTER"/>
    <property type="match status" value="1"/>
</dbReference>
<keyword evidence="5" id="KW-0418">Kinase</keyword>
<dbReference type="Gene3D" id="1.10.510.10">
    <property type="entry name" value="Transferase(Phosphotransferase) domain 1"/>
    <property type="match status" value="1"/>
</dbReference>
<dbReference type="Pfam" id="PF00069">
    <property type="entry name" value="Pkinase"/>
    <property type="match status" value="1"/>
</dbReference>
<organism evidence="11 12">
    <name type="scientific">Xenopus laevis</name>
    <name type="common">African clawed frog</name>
    <dbReference type="NCBI Taxonomy" id="8355"/>
    <lineage>
        <taxon>Eukaryota</taxon>
        <taxon>Metazoa</taxon>
        <taxon>Chordata</taxon>
        <taxon>Craniata</taxon>
        <taxon>Vertebrata</taxon>
        <taxon>Euteleostomi</taxon>
        <taxon>Amphibia</taxon>
        <taxon>Batrachia</taxon>
        <taxon>Anura</taxon>
        <taxon>Pipoidea</taxon>
        <taxon>Pipidae</taxon>
        <taxon>Xenopodinae</taxon>
        <taxon>Xenopus</taxon>
        <taxon>Xenopus</taxon>
    </lineage>
</organism>
<evidence type="ECO:0000313" key="12">
    <source>
        <dbReference type="Proteomes" id="UP000694892"/>
    </source>
</evidence>
<dbReference type="InterPro" id="IPR000719">
    <property type="entry name" value="Prot_kinase_dom"/>
</dbReference>
<evidence type="ECO:0000256" key="1">
    <source>
        <dbReference type="ARBA" id="ARBA00022527"/>
    </source>
</evidence>
<keyword evidence="2" id="KW-0597">Phosphoprotein</keyword>
<feature type="domain" description="AGC-kinase C-terminal" evidence="10">
    <location>
        <begin position="519"/>
        <end position="585"/>
    </location>
</feature>
<dbReference type="GO" id="GO:0005524">
    <property type="term" value="F:ATP binding"/>
    <property type="evidence" value="ECO:0007669"/>
    <property type="project" value="UniProtKB-UniRule"/>
</dbReference>
<evidence type="ECO:0008006" key="13">
    <source>
        <dbReference type="Google" id="ProtNLM"/>
    </source>
</evidence>
<gene>
    <name evidence="11" type="ORF">XELAEV_18038485mg</name>
</gene>